<dbReference type="Pfam" id="PF01266">
    <property type="entry name" value="DAO"/>
    <property type="match status" value="1"/>
</dbReference>
<name>A0A031K1G8_9SPHN</name>
<reference evidence="9" key="2">
    <citation type="submission" date="2016-08" db="EMBL/GenBank/DDBJ databases">
        <authorList>
            <person name="Seilhamer J.J."/>
        </authorList>
    </citation>
    <scope>NUCLEOTIDE SEQUENCE [LARGE SCALE GENOMIC DNA]</scope>
    <source>
        <strain evidence="9">SA1</strain>
        <plasmid evidence="9">pSA1</plasmid>
    </source>
</reference>
<dbReference type="Pfam" id="PF00732">
    <property type="entry name" value="GMC_oxred_N"/>
    <property type="match status" value="1"/>
</dbReference>
<keyword evidence="5" id="KW-0560">Oxidoreductase</keyword>
<reference evidence="12" key="3">
    <citation type="journal article" date="2017" name="J. Biotechnol.">
        <title>Complete genome sequence of Novosphingobium resinovorum SA1, a versatile xenobiotic-degrading bacterium capable of utilizing sulfanilic acid.</title>
        <authorList>
            <person name="Hegedus B."/>
            <person name="Kos P.B."/>
            <person name="Balint B."/>
            <person name="Maroti G."/>
            <person name="Gan H.M."/>
            <person name="Perei K."/>
            <person name="Rakhely G."/>
        </authorList>
    </citation>
    <scope>NUCLEOTIDE SEQUENCE [LARGE SCALE GENOMIC DNA]</scope>
    <source>
        <strain evidence="12">SA1</strain>
    </source>
</reference>
<evidence type="ECO:0000256" key="5">
    <source>
        <dbReference type="ARBA" id="ARBA00023002"/>
    </source>
</evidence>
<feature type="domain" description="Glucose-methanol-choline oxidoreductase N-terminal" evidence="6">
    <location>
        <begin position="99"/>
        <end position="333"/>
    </location>
</feature>
<evidence type="ECO:0000313" key="11">
    <source>
        <dbReference type="Proteomes" id="UP000024329"/>
    </source>
</evidence>
<dbReference type="KEGG" id="nre:BES08_18845"/>
<dbReference type="InterPro" id="IPR006076">
    <property type="entry name" value="FAD-dep_OxRdtase"/>
</dbReference>
<keyword evidence="9" id="KW-0614">Plasmid</keyword>
<comment type="similarity">
    <text evidence="2">Belongs to the GMC oxidoreductase family.</text>
</comment>
<dbReference type="GO" id="GO:0050660">
    <property type="term" value="F:flavin adenine dinucleotide binding"/>
    <property type="evidence" value="ECO:0007669"/>
    <property type="project" value="InterPro"/>
</dbReference>
<dbReference type="EMBL" id="JFYZ01000005">
    <property type="protein sequence ID" value="EZP82853.1"/>
    <property type="molecule type" value="Genomic_DNA"/>
</dbReference>
<accession>A0A031K1G8</accession>
<keyword evidence="4" id="KW-0274">FAD</keyword>
<evidence type="ECO:0000256" key="4">
    <source>
        <dbReference type="ARBA" id="ARBA00022827"/>
    </source>
</evidence>
<feature type="domain" description="Glucose-methanol-choline oxidoreductase C-terminal" evidence="8">
    <location>
        <begin position="424"/>
        <end position="543"/>
    </location>
</feature>
<evidence type="ECO:0000256" key="2">
    <source>
        <dbReference type="ARBA" id="ARBA00010790"/>
    </source>
</evidence>
<evidence type="ECO:0000256" key="1">
    <source>
        <dbReference type="ARBA" id="ARBA00001974"/>
    </source>
</evidence>
<dbReference type="InterPro" id="IPR007867">
    <property type="entry name" value="GMC_OxRtase_C"/>
</dbReference>
<evidence type="ECO:0000313" key="10">
    <source>
        <dbReference type="EMBL" id="EZP82853.1"/>
    </source>
</evidence>
<geneLocation type="plasmid" evidence="9 12">
    <name>pSA1</name>
</geneLocation>
<dbReference type="AlphaFoldDB" id="A0A031K1G8"/>
<dbReference type="Gene3D" id="3.50.50.60">
    <property type="entry name" value="FAD/NAD(P)-binding domain"/>
    <property type="match status" value="2"/>
</dbReference>
<dbReference type="OrthoDB" id="9798604at2"/>
<dbReference type="GO" id="GO:0016614">
    <property type="term" value="F:oxidoreductase activity, acting on CH-OH group of donors"/>
    <property type="evidence" value="ECO:0007669"/>
    <property type="project" value="InterPro"/>
</dbReference>
<evidence type="ECO:0000259" key="7">
    <source>
        <dbReference type="Pfam" id="PF01266"/>
    </source>
</evidence>
<dbReference type="InterPro" id="IPR051473">
    <property type="entry name" value="P2Ox-like"/>
</dbReference>
<dbReference type="PANTHER" id="PTHR42784:SF1">
    <property type="entry name" value="PYRANOSE 2-OXIDASE"/>
    <property type="match status" value="1"/>
</dbReference>
<dbReference type="Proteomes" id="UP000024329">
    <property type="component" value="Unassembled WGS sequence"/>
</dbReference>
<evidence type="ECO:0000259" key="8">
    <source>
        <dbReference type="Pfam" id="PF05199"/>
    </source>
</evidence>
<proteinExistence type="inferred from homology"/>
<dbReference type="InterPro" id="IPR036188">
    <property type="entry name" value="FAD/NAD-bd_sf"/>
</dbReference>
<organism evidence="10 11">
    <name type="scientific">Novosphingobium resinovorum</name>
    <dbReference type="NCBI Taxonomy" id="158500"/>
    <lineage>
        <taxon>Bacteria</taxon>
        <taxon>Pseudomonadati</taxon>
        <taxon>Pseudomonadota</taxon>
        <taxon>Alphaproteobacteria</taxon>
        <taxon>Sphingomonadales</taxon>
        <taxon>Sphingomonadaceae</taxon>
        <taxon>Novosphingobium</taxon>
    </lineage>
</organism>
<dbReference type="eggNOG" id="COG2303">
    <property type="taxonomic scope" value="Bacteria"/>
</dbReference>
<sequence length="564" mass="61429">MSGAFDAIVIGSGITGGWAAKELTERGLNVLMLERGRMIEHQSGYTNETTPPWELPFRGFGDPQLNASDYAVQSKGMGFTEWSRDHFVNDRENPYQTTATDPFQWRRAYQLGGRSLVWGRQCYRWGDLDWGANARDGHGTDWPIRYADIAPWYDHVEGFIGVSGSREGLDQLPDGVFQPPMELNVVEAALKERIAERWPERRLIMGRSSNLTEAKGERSHCQYRNICSRGCSYGAYFSTQSSTLPAARATGRLTLVTDTVVDSLEYDPVNKRISGVRVIDAETRARTIYRANVVFLCAGSVNSISVLLRSADDANPHGLANSSGTLGRYFMDHALAMSVVARIRGFEGHAYYGNRPVAIVIPRFVNLDGQDREMLRGYSYQGSATRRGWADGIGTPGIGGGLKAATSRPGDWTMLLGAFAECLPQAHNRVTIDHGKVDSLGMPQTRIDFAYGDNERRLVSHALEEAKAMIGLMDADILSESAEVGSGGGAVHEMGGARMGRDPRTSVLDAHNRAHDIANLYVTDGAAMASSACQNPSLTYMALTARAAAHAAEQVKGGALAVPA</sequence>
<comment type="cofactor">
    <cofactor evidence="1">
        <name>FAD</name>
        <dbReference type="ChEBI" id="CHEBI:57692"/>
    </cofactor>
</comment>
<dbReference type="SUPFAM" id="SSF54373">
    <property type="entry name" value="FAD-linked reductases, C-terminal domain"/>
    <property type="match status" value="1"/>
</dbReference>
<evidence type="ECO:0000313" key="12">
    <source>
        <dbReference type="Proteomes" id="UP000094626"/>
    </source>
</evidence>
<evidence type="ECO:0000256" key="3">
    <source>
        <dbReference type="ARBA" id="ARBA00022630"/>
    </source>
</evidence>
<keyword evidence="3" id="KW-0285">Flavoprotein</keyword>
<dbReference type="Pfam" id="PF05199">
    <property type="entry name" value="GMC_oxred_C"/>
    <property type="match status" value="1"/>
</dbReference>
<keyword evidence="12" id="KW-1185">Reference proteome</keyword>
<dbReference type="InterPro" id="IPR000172">
    <property type="entry name" value="GMC_OxRdtase_N"/>
</dbReference>
<evidence type="ECO:0000313" key="9">
    <source>
        <dbReference type="EMBL" id="AOR78960.1"/>
    </source>
</evidence>
<evidence type="ECO:0000259" key="6">
    <source>
        <dbReference type="Pfam" id="PF00732"/>
    </source>
</evidence>
<feature type="domain" description="FAD dependent oxidoreductase" evidence="7">
    <location>
        <begin position="6"/>
        <end position="46"/>
    </location>
</feature>
<dbReference type="PANTHER" id="PTHR42784">
    <property type="entry name" value="PYRANOSE 2-OXIDASE"/>
    <property type="match status" value="1"/>
</dbReference>
<protein>
    <submittedName>
        <fullName evidence="9">GMC family oxidoreductase</fullName>
    </submittedName>
    <submittedName>
        <fullName evidence="10">Glucose-methanol-choline oxidoreductase</fullName>
    </submittedName>
</protein>
<reference evidence="10 11" key="1">
    <citation type="submission" date="2014-03" db="EMBL/GenBank/DDBJ databases">
        <title>Whole genome sequence of Novosphingobium resinovorum KF1.</title>
        <authorList>
            <person name="Gan H.M."/>
            <person name="Gan H.Y."/>
            <person name="Chew T.H."/>
            <person name="Savka M.A."/>
        </authorList>
    </citation>
    <scope>NUCLEOTIDE SEQUENCE [LARGE SCALE GENOMIC DNA]</scope>
    <source>
        <strain evidence="10 11">KF1</strain>
    </source>
</reference>
<dbReference type="Proteomes" id="UP000094626">
    <property type="component" value="Plasmid pSA1"/>
</dbReference>
<dbReference type="PATRIC" id="fig|158500.4.peg.1822"/>
<dbReference type="RefSeq" id="WP_036525163.1">
    <property type="nucleotide sequence ID" value="NZ_CP017076.1"/>
</dbReference>
<gene>
    <name evidence="9" type="ORF">BES08_18845</name>
    <name evidence="10" type="ORF">BV97_01777</name>
</gene>
<dbReference type="EMBL" id="CP017076">
    <property type="protein sequence ID" value="AOR78960.1"/>
    <property type="molecule type" value="Genomic_DNA"/>
</dbReference>
<dbReference type="SUPFAM" id="SSF51905">
    <property type="entry name" value="FAD/NAD(P)-binding domain"/>
    <property type="match status" value="1"/>
</dbReference>